<protein>
    <submittedName>
        <fullName evidence="4">Phenazine biosynthesis protein PhzF</fullName>
    </submittedName>
</protein>
<accession>A0A679GE82</accession>
<dbReference type="Proteomes" id="UP000501237">
    <property type="component" value="Chromosome"/>
</dbReference>
<dbReference type="GO" id="GO:0016853">
    <property type="term" value="F:isomerase activity"/>
    <property type="evidence" value="ECO:0007669"/>
    <property type="project" value="UniProtKB-KW"/>
</dbReference>
<dbReference type="Gene3D" id="3.10.310.10">
    <property type="entry name" value="Diaminopimelate Epimerase, Chain A, domain 1"/>
    <property type="match status" value="2"/>
</dbReference>
<evidence type="ECO:0000256" key="3">
    <source>
        <dbReference type="PIRSR" id="PIRSR016184-1"/>
    </source>
</evidence>
<evidence type="ECO:0000256" key="1">
    <source>
        <dbReference type="ARBA" id="ARBA00008270"/>
    </source>
</evidence>
<dbReference type="PANTHER" id="PTHR13774:SF39">
    <property type="entry name" value="BIOSYNTHESIS PROTEIN, PUTATIVE-RELATED"/>
    <property type="match status" value="1"/>
</dbReference>
<comment type="similarity">
    <text evidence="1">Belongs to the PhzF family.</text>
</comment>
<dbReference type="PANTHER" id="PTHR13774">
    <property type="entry name" value="PHENAZINE BIOSYNTHESIS PROTEIN"/>
    <property type="match status" value="1"/>
</dbReference>
<name>A0A679GE82_9GAMM</name>
<dbReference type="InterPro" id="IPR003719">
    <property type="entry name" value="Phenazine_PhzF-like"/>
</dbReference>
<dbReference type="EMBL" id="AP022642">
    <property type="protein sequence ID" value="BCA29286.1"/>
    <property type="molecule type" value="Genomic_DNA"/>
</dbReference>
<gene>
    <name evidence="4" type="ORF">PtoMrB4_32630</name>
</gene>
<dbReference type="NCBIfam" id="TIGR00654">
    <property type="entry name" value="PhzF_family"/>
    <property type="match status" value="1"/>
</dbReference>
<dbReference type="GO" id="GO:0005737">
    <property type="term" value="C:cytoplasm"/>
    <property type="evidence" value="ECO:0007669"/>
    <property type="project" value="TreeGrafter"/>
</dbReference>
<dbReference type="SUPFAM" id="SSF54506">
    <property type="entry name" value="Diaminopimelate epimerase-like"/>
    <property type="match status" value="1"/>
</dbReference>
<dbReference type="PIRSF" id="PIRSF016184">
    <property type="entry name" value="PhzC_PhzF"/>
    <property type="match status" value="1"/>
</dbReference>
<evidence type="ECO:0000313" key="5">
    <source>
        <dbReference type="Proteomes" id="UP000501237"/>
    </source>
</evidence>
<proteinExistence type="inferred from homology"/>
<feature type="active site" evidence="3">
    <location>
        <position position="46"/>
    </location>
</feature>
<dbReference type="GeneID" id="57398482"/>
<keyword evidence="2" id="KW-0413">Isomerase</keyword>
<dbReference type="Pfam" id="PF02567">
    <property type="entry name" value="PhzC-PhzF"/>
    <property type="match status" value="1"/>
</dbReference>
<reference evidence="4 5" key="1">
    <citation type="journal article" date="2020" name="Microbiol. Resour. Announc.">
        <title>Complete genome sequence of Pseudomonas otitidis strain MrB4, isolated from Lake Biwa in Japan.</title>
        <authorList>
            <person name="Miyazaki K."/>
            <person name="Hase E."/>
            <person name="Maruya T."/>
        </authorList>
    </citation>
    <scope>NUCLEOTIDE SEQUENCE [LARGE SCALE GENOMIC DNA]</scope>
    <source>
        <strain evidence="4 5">MrB4</strain>
    </source>
</reference>
<evidence type="ECO:0000313" key="4">
    <source>
        <dbReference type="EMBL" id="BCA29286.1"/>
    </source>
</evidence>
<sequence>MHVEVRIVNAFTDVAAGGNPAGVVLDADALSTAQKQAIAARVGLSETAFVSASEVAPFKLEFFTPNRQVAHCGHATVATFSLLRELGRVAPGASAKETIDGRRSVFVEREQVFMEQAAPRYQLLDNGQQAQLLQALGLVPAQLVDGLPMERVSTGLGFVIVPLRSEADVAGIRIDTPALELLSEALDLVGVYAFSQQTRQPDRHAGARMFAPRYGIAEESATGMAAGPLACYLHDRVGLKQPVLRIEQGHLMQPPSPSLITVEFDLERDAILRLMAGGAAQVMQTLTLDL</sequence>
<organism evidence="4 5">
    <name type="scientific">Metapseudomonas otitidis</name>
    <dbReference type="NCBI Taxonomy" id="319939"/>
    <lineage>
        <taxon>Bacteria</taxon>
        <taxon>Pseudomonadati</taxon>
        <taxon>Pseudomonadota</taxon>
        <taxon>Gammaproteobacteria</taxon>
        <taxon>Pseudomonadales</taxon>
        <taxon>Pseudomonadaceae</taxon>
        <taxon>Metapseudomonas</taxon>
    </lineage>
</organism>
<dbReference type="KEGG" id="poj:PtoMrB4_32630"/>
<dbReference type="RefSeq" id="WP_172433930.1">
    <property type="nucleotide sequence ID" value="NZ_AP022642.1"/>
</dbReference>
<evidence type="ECO:0000256" key="2">
    <source>
        <dbReference type="ARBA" id="ARBA00023235"/>
    </source>
</evidence>
<dbReference type="AlphaFoldDB" id="A0A679GE82"/>